<reference evidence="1 2" key="2">
    <citation type="journal article" date="2023" name="Plant Pathol.">
        <title>Dismantling and reorganizing Pseudomonas marginalis sensu#lato.</title>
        <authorList>
            <person name="Sawada H."/>
            <person name="Fujikawa T."/>
            <person name="Satou M."/>
        </authorList>
    </citation>
    <scope>NUCLEOTIDE SEQUENCE [LARGE SCALE GENOMIC DNA]</scope>
    <source>
        <strain evidence="1 2">MAFF 302046</strain>
    </source>
</reference>
<evidence type="ECO:0000313" key="1">
    <source>
        <dbReference type="EMBL" id="MCK9818273.1"/>
    </source>
</evidence>
<dbReference type="RefSeq" id="WP_268263871.1">
    <property type="nucleotide sequence ID" value="NZ_JALQCX010000077.1"/>
</dbReference>
<organism evidence="1 2">
    <name type="scientific">Pseudomonas morbosilactucae</name>
    <dbReference type="NCBI Taxonomy" id="2938197"/>
    <lineage>
        <taxon>Bacteria</taxon>
        <taxon>Pseudomonadati</taxon>
        <taxon>Pseudomonadota</taxon>
        <taxon>Gammaproteobacteria</taxon>
        <taxon>Pseudomonadales</taxon>
        <taxon>Pseudomonadaceae</taxon>
        <taxon>Pseudomonas</taxon>
    </lineage>
</organism>
<protein>
    <submittedName>
        <fullName evidence="1">Uncharacterized protein</fullName>
    </submittedName>
</protein>
<evidence type="ECO:0000313" key="2">
    <source>
        <dbReference type="Proteomes" id="UP001155163"/>
    </source>
</evidence>
<sequence length="80" mass="8455">MQAIHPSGSAAQATTAPDRQLALVMVGKALIEYQVQKTPDSRCQLEALAAQAERLGALSTSDTTLLAELLARPVLKPTLN</sequence>
<name>A0ABT0JQP3_9PSED</name>
<accession>A0ABT0JQP3</accession>
<dbReference type="EMBL" id="JALQCX010000077">
    <property type="protein sequence ID" value="MCK9818273.1"/>
    <property type="molecule type" value="Genomic_DNA"/>
</dbReference>
<keyword evidence="2" id="KW-1185">Reference proteome</keyword>
<gene>
    <name evidence="1" type="ORF">M1B35_30170</name>
</gene>
<proteinExistence type="predicted"/>
<dbReference type="Proteomes" id="UP001155163">
    <property type="component" value="Unassembled WGS sequence"/>
</dbReference>
<reference evidence="1 2" key="1">
    <citation type="journal article" date="2022" name="Int. J. Syst. Evol. Microbiol.">
        <title>Pseudomonas aegrilactucae sp. nov. and Pseudomonas morbosilactucae sp. nov., pathogens causing bacterial rot of lettuce in Japan.</title>
        <authorList>
            <person name="Sawada H."/>
            <person name="Fujikawa T."/>
            <person name="Satou M."/>
        </authorList>
    </citation>
    <scope>NUCLEOTIDE SEQUENCE [LARGE SCALE GENOMIC DNA]</scope>
    <source>
        <strain evidence="1 2">MAFF 302046</strain>
    </source>
</reference>
<comment type="caution">
    <text evidence="1">The sequence shown here is derived from an EMBL/GenBank/DDBJ whole genome shotgun (WGS) entry which is preliminary data.</text>
</comment>